<accession>M3AH26</accession>
<feature type="region of interest" description="Disordered" evidence="1">
    <location>
        <begin position="93"/>
        <end position="121"/>
    </location>
</feature>
<protein>
    <submittedName>
        <fullName evidence="2">Uncharacterized protein</fullName>
    </submittedName>
</protein>
<proteinExistence type="predicted"/>
<organism evidence="2 3">
    <name type="scientific">Pseudocercospora fijiensis (strain CIRAD86)</name>
    <name type="common">Black leaf streak disease fungus</name>
    <name type="synonym">Mycosphaerella fijiensis</name>
    <dbReference type="NCBI Taxonomy" id="383855"/>
    <lineage>
        <taxon>Eukaryota</taxon>
        <taxon>Fungi</taxon>
        <taxon>Dikarya</taxon>
        <taxon>Ascomycota</taxon>
        <taxon>Pezizomycotina</taxon>
        <taxon>Dothideomycetes</taxon>
        <taxon>Dothideomycetidae</taxon>
        <taxon>Mycosphaerellales</taxon>
        <taxon>Mycosphaerellaceae</taxon>
        <taxon>Pseudocercospora</taxon>
    </lineage>
</organism>
<feature type="compositionally biased region" description="Basic and acidic residues" evidence="1">
    <location>
        <begin position="153"/>
        <end position="167"/>
    </location>
</feature>
<keyword evidence="3" id="KW-1185">Reference proteome</keyword>
<reference evidence="2 3" key="1">
    <citation type="journal article" date="2012" name="PLoS Pathog.">
        <title>Diverse lifestyles and strategies of plant pathogenesis encoded in the genomes of eighteen Dothideomycetes fungi.</title>
        <authorList>
            <person name="Ohm R.A."/>
            <person name="Feau N."/>
            <person name="Henrissat B."/>
            <person name="Schoch C.L."/>
            <person name="Horwitz B.A."/>
            <person name="Barry K.W."/>
            <person name="Condon B.J."/>
            <person name="Copeland A.C."/>
            <person name="Dhillon B."/>
            <person name="Glaser F."/>
            <person name="Hesse C.N."/>
            <person name="Kosti I."/>
            <person name="LaButti K."/>
            <person name="Lindquist E.A."/>
            <person name="Lucas S."/>
            <person name="Salamov A.A."/>
            <person name="Bradshaw R.E."/>
            <person name="Ciuffetti L."/>
            <person name="Hamelin R.C."/>
            <person name="Kema G.H.J."/>
            <person name="Lawrence C."/>
            <person name="Scott J.A."/>
            <person name="Spatafora J.W."/>
            <person name="Turgeon B.G."/>
            <person name="de Wit P.J.G.M."/>
            <person name="Zhong S."/>
            <person name="Goodwin S.B."/>
            <person name="Grigoriev I.V."/>
        </authorList>
    </citation>
    <scope>NUCLEOTIDE SEQUENCE [LARGE SCALE GENOMIC DNA]</scope>
    <source>
        <strain evidence="2 3">CIRAD86</strain>
    </source>
</reference>
<evidence type="ECO:0000256" key="1">
    <source>
        <dbReference type="SAM" id="MobiDB-lite"/>
    </source>
</evidence>
<gene>
    <name evidence="2" type="ORF">MYCFIDRAFT_180695</name>
</gene>
<dbReference type="EMBL" id="KB446575">
    <property type="protein sequence ID" value="EME76792.1"/>
    <property type="molecule type" value="Genomic_DNA"/>
</dbReference>
<dbReference type="AlphaFoldDB" id="M3AH26"/>
<dbReference type="KEGG" id="pfj:MYCFIDRAFT_180695"/>
<sequence length="186" mass="21306">MKRAKVDLFHFGWMIAEMVTSEYDRLVPDLSLKDMQSVYGKERSALARLLGMISQYQSEVRGETTQDMASWVTLCLGSEKKHSVERRAKCIPRLPSPKNEPRLRMINGKGHRRSAHDSEEADVRKRLTLHPKGQKELALQALITIKATQSARTEVHQSKTKSKERTPLRNVVKQLHSGGRFRFRGV</sequence>
<dbReference type="RefSeq" id="XP_007932637.1">
    <property type="nucleotide sequence ID" value="XM_007934446.1"/>
</dbReference>
<dbReference type="Proteomes" id="UP000016932">
    <property type="component" value="Unassembled WGS sequence"/>
</dbReference>
<dbReference type="VEuPathDB" id="FungiDB:MYCFIDRAFT_180695"/>
<evidence type="ECO:0000313" key="2">
    <source>
        <dbReference type="EMBL" id="EME76792.1"/>
    </source>
</evidence>
<evidence type="ECO:0000313" key="3">
    <source>
        <dbReference type="Proteomes" id="UP000016932"/>
    </source>
</evidence>
<name>M3AH26_PSEFD</name>
<feature type="region of interest" description="Disordered" evidence="1">
    <location>
        <begin position="149"/>
        <end position="168"/>
    </location>
</feature>
<dbReference type="GeneID" id="19334482"/>
<dbReference type="HOGENOM" id="CLU_1455015_0_0_1"/>